<keyword evidence="1" id="KW-0732">Signal</keyword>
<sequence length="136" mass="14054">MLRALTIGLILAGPLPALAQQPGWAGTYAATDGSALEATLRAPQGDRYPIEIGTGDGEGRCTGAVGGEVALGAAGSGALQVPNDSFDPQSRIPWLRERYCRIEIAISGPRMTLREGLGCLGFHGAACGFSGSLERR</sequence>
<comment type="caution">
    <text evidence="2">The sequence shown here is derived from an EMBL/GenBank/DDBJ whole genome shotgun (WGS) entry which is preliminary data.</text>
</comment>
<feature type="chain" id="PRO_5046071662" description="Alkaline proteinase inhibitor/ Outer membrane lipoprotein Omp19 domain-containing protein" evidence="1">
    <location>
        <begin position="20"/>
        <end position="136"/>
    </location>
</feature>
<protein>
    <recommendedName>
        <fullName evidence="4">Alkaline proteinase inhibitor/ Outer membrane lipoprotein Omp19 domain-containing protein</fullName>
    </recommendedName>
</protein>
<organism evidence="2 3">
    <name type="scientific">Neoroseomonas terrae</name>
    <dbReference type="NCBI Taxonomy" id="424799"/>
    <lineage>
        <taxon>Bacteria</taxon>
        <taxon>Pseudomonadati</taxon>
        <taxon>Pseudomonadota</taxon>
        <taxon>Alphaproteobacteria</taxon>
        <taxon>Acetobacterales</taxon>
        <taxon>Acetobacteraceae</taxon>
        <taxon>Neoroseomonas</taxon>
    </lineage>
</organism>
<dbReference type="Proteomes" id="UP000698752">
    <property type="component" value="Unassembled WGS sequence"/>
</dbReference>
<evidence type="ECO:0000313" key="2">
    <source>
        <dbReference type="EMBL" id="MBR0653131.1"/>
    </source>
</evidence>
<feature type="signal peptide" evidence="1">
    <location>
        <begin position="1"/>
        <end position="19"/>
    </location>
</feature>
<evidence type="ECO:0000256" key="1">
    <source>
        <dbReference type="SAM" id="SignalP"/>
    </source>
</evidence>
<accession>A0ABS5EQ50</accession>
<proteinExistence type="predicted"/>
<gene>
    <name evidence="2" type="ORF">GXW78_25975</name>
</gene>
<evidence type="ECO:0008006" key="4">
    <source>
        <dbReference type="Google" id="ProtNLM"/>
    </source>
</evidence>
<reference evidence="3" key="1">
    <citation type="journal article" date="2021" name="Syst. Appl. Microbiol.">
        <title>Roseomonas hellenica sp. nov., isolated from roots of wild-growing Alkanna tinctoria.</title>
        <authorList>
            <person name="Rat A."/>
            <person name="Naranjo H.D."/>
            <person name="Lebbe L."/>
            <person name="Cnockaert M."/>
            <person name="Krigas N."/>
            <person name="Grigoriadou K."/>
            <person name="Maloupa E."/>
            <person name="Willems A."/>
        </authorList>
    </citation>
    <scope>NUCLEOTIDE SEQUENCE [LARGE SCALE GENOMIC DNA]</scope>
    <source>
        <strain evidence="3">LMG 31159</strain>
    </source>
</reference>
<keyword evidence="3" id="KW-1185">Reference proteome</keyword>
<name>A0ABS5EQ50_9PROT</name>
<dbReference type="RefSeq" id="WP_211871838.1">
    <property type="nucleotide sequence ID" value="NZ_JAAEDI010000041.1"/>
</dbReference>
<evidence type="ECO:0000313" key="3">
    <source>
        <dbReference type="Proteomes" id="UP000698752"/>
    </source>
</evidence>
<dbReference type="EMBL" id="JAAEDI010000041">
    <property type="protein sequence ID" value="MBR0653131.1"/>
    <property type="molecule type" value="Genomic_DNA"/>
</dbReference>